<evidence type="ECO:0000313" key="1">
    <source>
        <dbReference type="EMBL" id="KRG19759.1"/>
    </source>
</evidence>
<accession>A0A0Q9YGR9</accession>
<dbReference type="EMBL" id="LKAJ01000015">
    <property type="protein sequence ID" value="KRG19759.1"/>
    <property type="molecule type" value="Genomic_DNA"/>
</dbReference>
<dbReference type="AlphaFoldDB" id="A0A0Q9YGR9"/>
<dbReference type="STRING" id="295108.HT99x_02738"/>
<name>A0A0Q9YGR9_9GAMM</name>
<proteinExistence type="predicted"/>
<gene>
    <name evidence="1" type="ORF">HT99x_02738</name>
</gene>
<protein>
    <submittedName>
        <fullName evidence="1">Uncharacterized protein</fullName>
    </submittedName>
</protein>
<reference evidence="1" key="1">
    <citation type="submission" date="2015-09" db="EMBL/GenBank/DDBJ databases">
        <title>Draft Genome Sequences of Two Novel Amoeba-resistant Intranuclear Bacteria, Candidatus Berkiella cookevillensis and Candidatus Berkiella aquae.</title>
        <authorList>
            <person name="Mehari Y.T."/>
            <person name="Arivett B.A."/>
            <person name="Farone A.L."/>
            <person name="Gunderson J.H."/>
            <person name="Farone M.B."/>
        </authorList>
    </citation>
    <scope>NUCLEOTIDE SEQUENCE [LARGE SCALE GENOMIC DNA]</scope>
    <source>
        <strain evidence="1">HT99</strain>
    </source>
</reference>
<sequence>MIHAPCPSQEKLKKRYFAEEITMYVAEHQKITQRRHLKRNKAKLPINVPGEPILEIEPIHHFQSNRVAYEENECDVLFQDGMYFNFSINAESARDTEADNMTVVTESSIRVISPK</sequence>
<comment type="caution">
    <text evidence="1">The sequence shown here is derived from an EMBL/GenBank/DDBJ whole genome shotgun (WGS) entry which is preliminary data.</text>
</comment>
<organism evidence="1">
    <name type="scientific">Candidatus Berkiella aquae</name>
    <dbReference type="NCBI Taxonomy" id="295108"/>
    <lineage>
        <taxon>Bacteria</taxon>
        <taxon>Pseudomonadati</taxon>
        <taxon>Pseudomonadota</taxon>
        <taxon>Gammaproteobacteria</taxon>
        <taxon>Candidatus Berkiellales</taxon>
        <taxon>Candidatus Berkiellaceae</taxon>
        <taxon>Candidatus Berkiella</taxon>
    </lineage>
</organism>